<proteinExistence type="predicted"/>
<evidence type="ECO:0000256" key="1">
    <source>
        <dbReference type="SAM" id="Phobius"/>
    </source>
</evidence>
<organism evidence="2 3">
    <name type="scientific">Sinosporangium album</name>
    <dbReference type="NCBI Taxonomy" id="504805"/>
    <lineage>
        <taxon>Bacteria</taxon>
        <taxon>Bacillati</taxon>
        <taxon>Actinomycetota</taxon>
        <taxon>Actinomycetes</taxon>
        <taxon>Streptosporangiales</taxon>
        <taxon>Streptosporangiaceae</taxon>
        <taxon>Sinosporangium</taxon>
    </lineage>
</organism>
<dbReference type="AlphaFoldDB" id="A0A1G8DIK2"/>
<keyword evidence="1" id="KW-0812">Transmembrane</keyword>
<keyword evidence="3" id="KW-1185">Reference proteome</keyword>
<dbReference type="STRING" id="504805.SAMN05421505_11865"/>
<gene>
    <name evidence="2" type="ORF">SAMN05421505_11865</name>
</gene>
<dbReference type="EMBL" id="FNCN01000018">
    <property type="protein sequence ID" value="SDH57484.1"/>
    <property type="molecule type" value="Genomic_DNA"/>
</dbReference>
<dbReference type="InterPro" id="IPR011042">
    <property type="entry name" value="6-blade_b-propeller_TolB-like"/>
</dbReference>
<evidence type="ECO:0000313" key="2">
    <source>
        <dbReference type="EMBL" id="SDH57484.1"/>
    </source>
</evidence>
<dbReference type="Gene3D" id="2.120.10.30">
    <property type="entry name" value="TolB, C-terminal domain"/>
    <property type="match status" value="1"/>
</dbReference>
<dbReference type="Proteomes" id="UP000198923">
    <property type="component" value="Unassembled WGS sequence"/>
</dbReference>
<reference evidence="2 3" key="1">
    <citation type="submission" date="2016-10" db="EMBL/GenBank/DDBJ databases">
        <authorList>
            <person name="de Groot N.N."/>
        </authorList>
    </citation>
    <scope>NUCLEOTIDE SEQUENCE [LARGE SCALE GENOMIC DNA]</scope>
    <source>
        <strain evidence="2 3">CPCC 201354</strain>
    </source>
</reference>
<feature type="transmembrane region" description="Helical" evidence="1">
    <location>
        <begin position="39"/>
        <end position="61"/>
    </location>
</feature>
<dbReference type="OrthoDB" id="4303889at2"/>
<name>A0A1G8DIK2_9ACTN</name>
<evidence type="ECO:0000313" key="3">
    <source>
        <dbReference type="Proteomes" id="UP000198923"/>
    </source>
</evidence>
<dbReference type="SUPFAM" id="SSF82171">
    <property type="entry name" value="DPP6 N-terminal domain-like"/>
    <property type="match status" value="1"/>
</dbReference>
<dbReference type="RefSeq" id="WP_093171835.1">
    <property type="nucleotide sequence ID" value="NZ_FNCN01000018.1"/>
</dbReference>
<evidence type="ECO:0008006" key="4">
    <source>
        <dbReference type="Google" id="ProtNLM"/>
    </source>
</evidence>
<protein>
    <recommendedName>
        <fullName evidence="4">WD40-like Beta Propeller Repeat</fullName>
    </recommendedName>
</protein>
<keyword evidence="1" id="KW-1133">Transmembrane helix</keyword>
<accession>A0A1G8DIK2</accession>
<keyword evidence="1" id="KW-0472">Membrane</keyword>
<sequence length="410" mass="43621">MTVEDVVREELDRWADEARTPSGLADRALGGRRRRRTRMIAVIAGAAAAVVVGALAVPGALRGGGEQTAIVLAGEGLTTDGPAVALPPSAEVSADPDASPPSRLVATPEVAMYAYSVWDYEKVSQSRQVFRRTWYLYNPAAAAYEKTPWAVVDVAAGGHVAVLEEQQASRVGVLSPTGRVRWVELEHPASTVEWSPDGSRLLLTGFASNPYEQGVVDEGGPSEIVEHVRTGFTVVDVGSGEARFRALESAPGQMGVTMLGWSGDGTLIWEPGPTSEQTKLFYDLQGRPHGAPPHEGETYQEAGLSPGRRSLAVDSPGRGAVVAVKDVASGTVTPLKPVAGHWIEQAVAWSGDGKLVTWACEQQGAANCRVSEFRNRLLLVDADGRAAVPLTGFRENSENPGAWEPLFARR</sequence>